<feature type="compositionally biased region" description="Low complexity" evidence="1">
    <location>
        <begin position="115"/>
        <end position="132"/>
    </location>
</feature>
<evidence type="ECO:0000256" key="2">
    <source>
        <dbReference type="SAM" id="Phobius"/>
    </source>
</evidence>
<dbReference type="EMBL" id="JARYMX010000006">
    <property type="protein sequence ID" value="KAJ9543922.1"/>
    <property type="molecule type" value="Genomic_DNA"/>
</dbReference>
<evidence type="ECO:0000313" key="4">
    <source>
        <dbReference type="EMBL" id="KAJ9543922.1"/>
    </source>
</evidence>
<keyword evidence="2" id="KW-0472">Membrane</keyword>
<feature type="region of interest" description="Disordered" evidence="1">
    <location>
        <begin position="71"/>
        <end position="132"/>
    </location>
</feature>
<proteinExistence type="predicted"/>
<comment type="caution">
    <text evidence="4">The sequence shown here is derived from an EMBL/GenBank/DDBJ whole genome shotgun (WGS) entry which is preliminary data.</text>
</comment>
<keyword evidence="5" id="KW-1185">Reference proteome</keyword>
<organism evidence="4 5">
    <name type="scientific">Centaurea solstitialis</name>
    <name type="common">yellow star-thistle</name>
    <dbReference type="NCBI Taxonomy" id="347529"/>
    <lineage>
        <taxon>Eukaryota</taxon>
        <taxon>Viridiplantae</taxon>
        <taxon>Streptophyta</taxon>
        <taxon>Embryophyta</taxon>
        <taxon>Tracheophyta</taxon>
        <taxon>Spermatophyta</taxon>
        <taxon>Magnoliopsida</taxon>
        <taxon>eudicotyledons</taxon>
        <taxon>Gunneridae</taxon>
        <taxon>Pentapetalae</taxon>
        <taxon>asterids</taxon>
        <taxon>campanulids</taxon>
        <taxon>Asterales</taxon>
        <taxon>Asteraceae</taxon>
        <taxon>Carduoideae</taxon>
        <taxon>Cardueae</taxon>
        <taxon>Centaureinae</taxon>
        <taxon>Centaurea</taxon>
    </lineage>
</organism>
<reference evidence="4" key="1">
    <citation type="submission" date="2023-03" db="EMBL/GenBank/DDBJ databases">
        <title>Chromosome-scale reference genome and RAD-based genetic map of yellow starthistle (Centaurea solstitialis) reveal putative structural variation and QTLs associated with invader traits.</title>
        <authorList>
            <person name="Reatini B."/>
            <person name="Cang F.A."/>
            <person name="Jiang Q."/>
            <person name="Mckibben M.T.W."/>
            <person name="Barker M.S."/>
            <person name="Rieseberg L.H."/>
            <person name="Dlugosch K.M."/>
        </authorList>
    </citation>
    <scope>NUCLEOTIDE SEQUENCE</scope>
    <source>
        <strain evidence="4">CAN-66</strain>
        <tissue evidence="4">Leaf</tissue>
    </source>
</reference>
<keyword evidence="2" id="KW-1133">Transmembrane helix</keyword>
<dbReference type="InterPro" id="IPR029466">
    <property type="entry name" value="NAM-associated_C"/>
</dbReference>
<feature type="transmembrane region" description="Helical" evidence="2">
    <location>
        <begin position="606"/>
        <end position="626"/>
    </location>
</feature>
<dbReference type="AlphaFoldDB" id="A0AA38VZV3"/>
<dbReference type="InterPro" id="IPR004158">
    <property type="entry name" value="DUF247_pln"/>
</dbReference>
<dbReference type="PANTHER" id="PTHR31549:SF149">
    <property type="entry name" value="ISOPRENOID SYNTHASE DOMAIN-CONTAINING PROTEIN"/>
    <property type="match status" value="1"/>
</dbReference>
<evidence type="ECO:0000259" key="3">
    <source>
        <dbReference type="Pfam" id="PF14303"/>
    </source>
</evidence>
<sequence>MLLSTVALFACVYNNTSTNRKSGWGDDDVLKTTQTRYRNMYAKNFTHLHAWEILKSCPKFIPVDFMTPADIHAPRPKRSKTSETDSPGSSDARTQYFNVDNDDDTEASERPRPLGRNAARRAGSSSTAGASSDNVTALLEQLNAYNASNSTYLDTMARNADVRYERQRSADFQVYMTPHDHLTGVALEVMLQEKERMRQKHGWPPLWELVSYWKADVALKWQLIPLVPCVKSIVDKANIATSSNLVDNNAITPTSSNPRIPRVPTMVRETRDYEKYYVPQVVSIGPYHSGNPTLDFIENLKPFFTMKLLSKSSDTLKRLYKILGEPTKVQTLRSFYEEKSTDSFSDKDFTKMMILDGCFILYYIQSIYNENEVETYPLNSHNIVLVHQDLFLLENQIPFQVLTEVMKLVKIDWREKITPFIYSNFVTSSQISNAKRFGEEIEVDHLLQFLHHTLIAKDLDSNANSEKPRSNFNVRKKDPSRCTFGNINELIEVMIRFKPRSDTGLSQIRFNKRWWLLSANVELPPIVVNDSTKPMLLNLIAYEMCSVDCRQDWVTAFVCLLNTLIEHPEDVKALRQAGVLENSLGSDDEVVKLFNEIGTDLHEFVMIPWTILALLGAVMALVFSGVQTYFTVWSPKDECDDLCKFLKMNHHL</sequence>
<feature type="compositionally biased region" description="Polar residues" evidence="1">
    <location>
        <begin position="84"/>
        <end position="98"/>
    </location>
</feature>
<evidence type="ECO:0000256" key="1">
    <source>
        <dbReference type="SAM" id="MobiDB-lite"/>
    </source>
</evidence>
<feature type="domain" description="No apical meristem-associated C-terminal" evidence="3">
    <location>
        <begin position="43"/>
        <end position="130"/>
    </location>
</feature>
<dbReference type="Proteomes" id="UP001172457">
    <property type="component" value="Chromosome 6"/>
</dbReference>
<dbReference type="Pfam" id="PF14303">
    <property type="entry name" value="NAM-associated"/>
    <property type="match status" value="1"/>
</dbReference>
<evidence type="ECO:0000313" key="5">
    <source>
        <dbReference type="Proteomes" id="UP001172457"/>
    </source>
</evidence>
<keyword evidence="2" id="KW-0812">Transmembrane</keyword>
<protein>
    <recommendedName>
        <fullName evidence="3">No apical meristem-associated C-terminal domain-containing protein</fullName>
    </recommendedName>
</protein>
<name>A0AA38VZV3_9ASTR</name>
<accession>A0AA38VZV3</accession>
<gene>
    <name evidence="4" type="ORF">OSB04_023629</name>
</gene>
<dbReference type="Pfam" id="PF03140">
    <property type="entry name" value="DUF247"/>
    <property type="match status" value="1"/>
</dbReference>
<dbReference type="PANTHER" id="PTHR31549">
    <property type="entry name" value="PROTEIN, PUTATIVE (DUF247)-RELATED-RELATED"/>
    <property type="match status" value="1"/>
</dbReference>